<evidence type="ECO:0000313" key="1">
    <source>
        <dbReference type="EMBL" id="KZT73600.1"/>
    </source>
</evidence>
<organism evidence="1 2">
    <name type="scientific">Daedalea quercina L-15889</name>
    <dbReference type="NCBI Taxonomy" id="1314783"/>
    <lineage>
        <taxon>Eukaryota</taxon>
        <taxon>Fungi</taxon>
        <taxon>Dikarya</taxon>
        <taxon>Basidiomycota</taxon>
        <taxon>Agaricomycotina</taxon>
        <taxon>Agaricomycetes</taxon>
        <taxon>Polyporales</taxon>
        <taxon>Fomitopsis</taxon>
    </lineage>
</organism>
<gene>
    <name evidence="1" type="ORF">DAEQUDRAFT_721660</name>
</gene>
<name>A0A165TL40_9APHY</name>
<reference evidence="1 2" key="1">
    <citation type="journal article" date="2016" name="Mol. Biol. Evol.">
        <title>Comparative Genomics of Early-Diverging Mushroom-Forming Fungi Provides Insights into the Origins of Lignocellulose Decay Capabilities.</title>
        <authorList>
            <person name="Nagy L.G."/>
            <person name="Riley R."/>
            <person name="Tritt A."/>
            <person name="Adam C."/>
            <person name="Daum C."/>
            <person name="Floudas D."/>
            <person name="Sun H."/>
            <person name="Yadav J.S."/>
            <person name="Pangilinan J."/>
            <person name="Larsson K.H."/>
            <person name="Matsuura K."/>
            <person name="Barry K."/>
            <person name="Labutti K."/>
            <person name="Kuo R."/>
            <person name="Ohm R.A."/>
            <person name="Bhattacharya S.S."/>
            <person name="Shirouzu T."/>
            <person name="Yoshinaga Y."/>
            <person name="Martin F.M."/>
            <person name="Grigoriev I.V."/>
            <person name="Hibbett D.S."/>
        </authorList>
    </citation>
    <scope>NUCLEOTIDE SEQUENCE [LARGE SCALE GENOMIC DNA]</scope>
    <source>
        <strain evidence="1 2">L-15889</strain>
    </source>
</reference>
<proteinExistence type="predicted"/>
<evidence type="ECO:0000313" key="2">
    <source>
        <dbReference type="Proteomes" id="UP000076727"/>
    </source>
</evidence>
<dbReference type="Proteomes" id="UP000076727">
    <property type="component" value="Unassembled WGS sequence"/>
</dbReference>
<dbReference type="EMBL" id="KV429036">
    <property type="protein sequence ID" value="KZT73600.1"/>
    <property type="molecule type" value="Genomic_DNA"/>
</dbReference>
<protein>
    <submittedName>
        <fullName evidence="1">Uncharacterized protein</fullName>
    </submittedName>
</protein>
<dbReference type="OrthoDB" id="2788229at2759"/>
<dbReference type="AlphaFoldDB" id="A0A165TL40"/>
<sequence length="79" mass="8870">MYTYASLELFSLRSVLPKCTMYLEPGKIAVALQSSRYEFISSFPALQGHSLEDSLGPVTICAIQQLVKNIRTVHRQSHV</sequence>
<accession>A0A165TL40</accession>
<keyword evidence="2" id="KW-1185">Reference proteome</keyword>